<organism evidence="1 2">
    <name type="scientific">Rhizobium gallicum</name>
    <dbReference type="NCBI Taxonomy" id="56730"/>
    <lineage>
        <taxon>Bacteria</taxon>
        <taxon>Pseudomonadati</taxon>
        <taxon>Pseudomonadota</taxon>
        <taxon>Alphaproteobacteria</taxon>
        <taxon>Hyphomicrobiales</taxon>
        <taxon>Rhizobiaceae</taxon>
        <taxon>Rhizobium/Agrobacterium group</taxon>
        <taxon>Rhizobium</taxon>
    </lineage>
</organism>
<proteinExistence type="predicted"/>
<geneLocation type="plasmid" evidence="2">
    <name>prgalie4872c</name>
</geneLocation>
<protein>
    <submittedName>
        <fullName evidence="1">Uncharacterized protein</fullName>
    </submittedName>
</protein>
<dbReference type="Proteomes" id="UP000184749">
    <property type="component" value="Plasmid pRgalIE4872c"/>
</dbReference>
<dbReference type="AlphaFoldDB" id="A0A1L5NQV3"/>
<sequence length="110" mass="12504">MGKAIAFPVSAKVMDLIQLDDATFRTMIDLIVKDLIYSGIARAYTQERLAHLVGRRGLQLAAARCEELKWYENGSQEALHVAEKFSRLDLLLEDLKEYSRTAYLGREVSK</sequence>
<dbReference type="RefSeq" id="WP_074070810.1">
    <property type="nucleotide sequence ID" value="NZ_CP017104.1"/>
</dbReference>
<evidence type="ECO:0000313" key="1">
    <source>
        <dbReference type="EMBL" id="APO70285.1"/>
    </source>
</evidence>
<evidence type="ECO:0000313" key="2">
    <source>
        <dbReference type="Proteomes" id="UP000184749"/>
    </source>
</evidence>
<accession>A0A1L5NQV3</accession>
<reference evidence="1 2" key="1">
    <citation type="submission" date="2016-09" db="EMBL/GenBank/DDBJ databases">
        <title>The complete genome sequences of Rhizobium gallicum, symbiovars gallicum and phaseoli, symbionts associated to common bean (Phaseolus vulgaris).</title>
        <authorList>
            <person name="Bustos P."/>
            <person name="Santamaria R.I."/>
            <person name="Perez-Carrascal O.M."/>
            <person name="Juarez S."/>
            <person name="Lozano L."/>
            <person name="Martinez-Flores I."/>
            <person name="Martinez-Romero E."/>
            <person name="Cevallos M."/>
            <person name="Romero D."/>
            <person name="Davila G."/>
            <person name="Gonzalez V."/>
        </authorList>
    </citation>
    <scope>NUCLEOTIDE SEQUENCE [LARGE SCALE GENOMIC DNA]</scope>
    <source>
        <strain evidence="1 2">IE4872</strain>
        <plasmid evidence="2">prgalie4872c</plasmid>
    </source>
</reference>
<keyword evidence="1" id="KW-0614">Plasmid</keyword>
<name>A0A1L5NQV3_9HYPH</name>
<gene>
    <name evidence="1" type="ORF">IE4872_PC00258</name>
</gene>
<dbReference type="EMBL" id="CP017104">
    <property type="protein sequence ID" value="APO70285.1"/>
    <property type="molecule type" value="Genomic_DNA"/>
</dbReference>